<dbReference type="Proteomes" id="UP000255061">
    <property type="component" value="Unassembled WGS sequence"/>
</dbReference>
<evidence type="ECO:0000313" key="2">
    <source>
        <dbReference type="EMBL" id="SUJ10570.1"/>
    </source>
</evidence>
<accession>A0A380BR10</accession>
<dbReference type="EMBL" id="UGYV01000004">
    <property type="protein sequence ID" value="SUJ10570.1"/>
    <property type="molecule type" value="Genomic_DNA"/>
</dbReference>
<evidence type="ECO:0000313" key="1">
    <source>
        <dbReference type="EMBL" id="SUJ05369.1"/>
    </source>
</evidence>
<reference evidence="1 3" key="1">
    <citation type="submission" date="2018-06" db="EMBL/GenBank/DDBJ databases">
        <authorList>
            <consortium name="Pathogen Informatics"/>
            <person name="Doyle S."/>
        </authorList>
    </citation>
    <scope>NUCLEOTIDE SEQUENCE [LARGE SCALE GENOMIC DNA]</scope>
    <source>
        <strain evidence="1 3">NCTC10736</strain>
    </source>
</reference>
<dbReference type="AlphaFoldDB" id="A0A380BR10"/>
<dbReference type="EMBL" id="UGYV01000002">
    <property type="protein sequence ID" value="SUJ05369.1"/>
    <property type="molecule type" value="Genomic_DNA"/>
</dbReference>
<evidence type="ECO:0000313" key="3">
    <source>
        <dbReference type="Proteomes" id="UP000255061"/>
    </source>
</evidence>
<name>A0A380BR10_9GAMM</name>
<protein>
    <submittedName>
        <fullName evidence="1">Uncharacterized protein</fullName>
    </submittedName>
</protein>
<sequence>MSSKNIVVSILAIAMLSGAGGWWIVETKQASIEATLNDEIYGEWVAVSGLCNKDIQGITGIDIFADHLMRGGKRDAIDKINLVNRVANNECELGLLAMTHEITILPNAESYSLGKMNNFSILKSKDTGIVYFKMSRDFKQMYDEFSGNAG</sequence>
<gene>
    <name evidence="1" type="ORF">NCTC10736_03814</name>
    <name evidence="2" type="ORF">NCTC10736_04139</name>
</gene>
<organism evidence="1 3">
    <name type="scientific">Shewanella morhuae</name>
    <dbReference type="NCBI Taxonomy" id="365591"/>
    <lineage>
        <taxon>Bacteria</taxon>
        <taxon>Pseudomonadati</taxon>
        <taxon>Pseudomonadota</taxon>
        <taxon>Gammaproteobacteria</taxon>
        <taxon>Alteromonadales</taxon>
        <taxon>Shewanellaceae</taxon>
        <taxon>Shewanella</taxon>
    </lineage>
</organism>
<dbReference type="RefSeq" id="WP_115407191.1">
    <property type="nucleotide sequence ID" value="NZ_UGYV01000002.1"/>
</dbReference>
<proteinExistence type="predicted"/>